<gene>
    <name evidence="7" type="ORF">KTT_58370</name>
</gene>
<sequence>MNSDLQSVEHLQPAKGSSLYWTLADAWVLAKRNLTQIPRIPEELIFSTIQPIMFVLLFRYVFGGAIAIKGTSYVNYLMAGIFTQTVIFGSTTTGIGLATDLQRGLVDRFRSLPMAKSAVLTGRTISDLMRNVFIVFVMWVVGLLVGFRPDGPVLYWIGAVGMLLLTSFSFSWISATIGMAVSSVEAAQSAGFIWLFPLTFASSAFVQTDSMPDWLRVFAEHQPVTIVVNAVRGLLLNQVDVTTLWQALAWCLGILIIFVPLSVWTYGNRTAR</sequence>
<dbReference type="PANTHER" id="PTHR43229">
    <property type="entry name" value="NODULATION PROTEIN J"/>
    <property type="match status" value="1"/>
</dbReference>
<dbReference type="GO" id="GO:0043190">
    <property type="term" value="C:ATP-binding cassette (ABC) transporter complex"/>
    <property type="evidence" value="ECO:0007669"/>
    <property type="project" value="InterPro"/>
</dbReference>
<feature type="transmembrane region" description="Helical" evidence="5">
    <location>
        <begin position="44"/>
        <end position="68"/>
    </location>
</feature>
<dbReference type="InterPro" id="IPR013525">
    <property type="entry name" value="ABC2_TM"/>
</dbReference>
<dbReference type="PANTHER" id="PTHR43229:SF2">
    <property type="entry name" value="NODULATION PROTEIN J"/>
    <property type="match status" value="1"/>
</dbReference>
<comment type="similarity">
    <text evidence="5">Belongs to the ABC-2 integral membrane protein family.</text>
</comment>
<dbReference type="PIRSF" id="PIRSF006648">
    <property type="entry name" value="DrrB"/>
    <property type="match status" value="1"/>
</dbReference>
<evidence type="ECO:0000313" key="7">
    <source>
        <dbReference type="EMBL" id="GCE15978.1"/>
    </source>
</evidence>
<name>A0A402AA52_9CHLR</name>
<evidence type="ECO:0000256" key="4">
    <source>
        <dbReference type="ARBA" id="ARBA00023136"/>
    </source>
</evidence>
<keyword evidence="4 5" id="KW-0472">Membrane</keyword>
<evidence type="ECO:0000256" key="2">
    <source>
        <dbReference type="ARBA" id="ARBA00022692"/>
    </source>
</evidence>
<dbReference type="PROSITE" id="PS51012">
    <property type="entry name" value="ABC_TM2"/>
    <property type="match status" value="1"/>
</dbReference>
<keyword evidence="3 5" id="KW-1133">Transmembrane helix</keyword>
<dbReference type="InterPro" id="IPR051784">
    <property type="entry name" value="Nod_factor_ABC_transporter"/>
</dbReference>
<comment type="caution">
    <text evidence="7">The sequence shown here is derived from an EMBL/GenBank/DDBJ whole genome shotgun (WGS) entry which is preliminary data.</text>
</comment>
<proteinExistence type="inferred from homology"/>
<keyword evidence="5" id="KW-0813">Transport</keyword>
<dbReference type="RefSeq" id="WP_126583372.1">
    <property type="nucleotide sequence ID" value="NZ_BIFR01000002.1"/>
</dbReference>
<feature type="transmembrane region" description="Helical" evidence="5">
    <location>
        <begin position="153"/>
        <end position="174"/>
    </location>
</feature>
<comment type="subcellular location">
    <subcellularLocation>
        <location evidence="5">Cell membrane</location>
        <topology evidence="5">Multi-pass membrane protein</topology>
    </subcellularLocation>
    <subcellularLocation>
        <location evidence="1">Membrane</location>
        <topology evidence="1">Multi-pass membrane protein</topology>
    </subcellularLocation>
</comment>
<feature type="domain" description="ABC transmembrane type-2" evidence="6">
    <location>
        <begin position="42"/>
        <end position="269"/>
    </location>
</feature>
<feature type="transmembrane region" description="Helical" evidence="5">
    <location>
        <begin position="74"/>
        <end position="98"/>
    </location>
</feature>
<protein>
    <recommendedName>
        <fullName evidence="5">Transport permease protein</fullName>
    </recommendedName>
</protein>
<dbReference type="InterPro" id="IPR000412">
    <property type="entry name" value="ABC_2_transport"/>
</dbReference>
<organism evidence="7 8">
    <name type="scientific">Tengunoibacter tsumagoiensis</name>
    <dbReference type="NCBI Taxonomy" id="2014871"/>
    <lineage>
        <taxon>Bacteria</taxon>
        <taxon>Bacillati</taxon>
        <taxon>Chloroflexota</taxon>
        <taxon>Ktedonobacteria</taxon>
        <taxon>Ktedonobacterales</taxon>
        <taxon>Dictyobacteraceae</taxon>
        <taxon>Tengunoibacter</taxon>
    </lineage>
</organism>
<evidence type="ECO:0000256" key="3">
    <source>
        <dbReference type="ARBA" id="ARBA00022989"/>
    </source>
</evidence>
<evidence type="ECO:0000256" key="5">
    <source>
        <dbReference type="RuleBase" id="RU361157"/>
    </source>
</evidence>
<dbReference type="AlphaFoldDB" id="A0A402AA52"/>
<feature type="transmembrane region" description="Helical" evidence="5">
    <location>
        <begin position="186"/>
        <end position="206"/>
    </location>
</feature>
<dbReference type="InterPro" id="IPR047817">
    <property type="entry name" value="ABC2_TM_bact-type"/>
</dbReference>
<evidence type="ECO:0000256" key="1">
    <source>
        <dbReference type="ARBA" id="ARBA00004141"/>
    </source>
</evidence>
<feature type="transmembrane region" description="Helical" evidence="5">
    <location>
        <begin position="128"/>
        <end position="147"/>
    </location>
</feature>
<evidence type="ECO:0000313" key="8">
    <source>
        <dbReference type="Proteomes" id="UP000287352"/>
    </source>
</evidence>
<dbReference type="Pfam" id="PF01061">
    <property type="entry name" value="ABC2_membrane"/>
    <property type="match status" value="1"/>
</dbReference>
<dbReference type="Proteomes" id="UP000287352">
    <property type="component" value="Unassembled WGS sequence"/>
</dbReference>
<keyword evidence="8" id="KW-1185">Reference proteome</keyword>
<evidence type="ECO:0000259" key="6">
    <source>
        <dbReference type="PROSITE" id="PS51012"/>
    </source>
</evidence>
<keyword evidence="5" id="KW-1003">Cell membrane</keyword>
<accession>A0A402AA52</accession>
<dbReference type="EMBL" id="BIFR01000002">
    <property type="protein sequence ID" value="GCE15978.1"/>
    <property type="molecule type" value="Genomic_DNA"/>
</dbReference>
<keyword evidence="2 5" id="KW-0812">Transmembrane</keyword>
<dbReference type="GO" id="GO:0140359">
    <property type="term" value="F:ABC-type transporter activity"/>
    <property type="evidence" value="ECO:0007669"/>
    <property type="project" value="InterPro"/>
</dbReference>
<reference evidence="8" key="1">
    <citation type="submission" date="2018-12" db="EMBL/GenBank/DDBJ databases">
        <title>Tengunoibacter tsumagoiensis gen. nov., sp. nov., Dictyobacter kobayashii sp. nov., D. alpinus sp. nov., and D. joshuensis sp. nov. and description of Dictyobacteraceae fam. nov. within the order Ktedonobacterales isolated from Tengu-no-mugimeshi.</title>
        <authorList>
            <person name="Wang C.M."/>
            <person name="Zheng Y."/>
            <person name="Sakai Y."/>
            <person name="Toyoda A."/>
            <person name="Minakuchi Y."/>
            <person name="Abe K."/>
            <person name="Yokota A."/>
            <person name="Yabe S."/>
        </authorList>
    </citation>
    <scope>NUCLEOTIDE SEQUENCE [LARGE SCALE GENOMIC DNA]</scope>
    <source>
        <strain evidence="8">Uno3</strain>
    </source>
</reference>
<dbReference type="OrthoDB" id="670210at2"/>
<feature type="transmembrane region" description="Helical" evidence="5">
    <location>
        <begin position="244"/>
        <end position="266"/>
    </location>
</feature>